<evidence type="ECO:0000313" key="2">
    <source>
        <dbReference type="Proteomes" id="UP001153069"/>
    </source>
</evidence>
<reference evidence="1" key="1">
    <citation type="submission" date="2020-06" db="EMBL/GenBank/DDBJ databases">
        <authorList>
            <consortium name="Plant Systems Biology data submission"/>
        </authorList>
    </citation>
    <scope>NUCLEOTIDE SEQUENCE</scope>
    <source>
        <strain evidence="1">D6</strain>
    </source>
</reference>
<gene>
    <name evidence="1" type="ORF">SEMRO_2790_G337130.1</name>
</gene>
<evidence type="ECO:0000313" key="1">
    <source>
        <dbReference type="EMBL" id="CAB9530211.1"/>
    </source>
</evidence>
<protein>
    <submittedName>
        <fullName evidence="1">Uncharacterized protein</fullName>
    </submittedName>
</protein>
<dbReference type="AlphaFoldDB" id="A0A9N8EZQ1"/>
<keyword evidence="2" id="KW-1185">Reference proteome</keyword>
<accession>A0A9N8EZQ1</accession>
<proteinExistence type="predicted"/>
<comment type="caution">
    <text evidence="1">The sequence shown here is derived from an EMBL/GenBank/DDBJ whole genome shotgun (WGS) entry which is preliminary data.</text>
</comment>
<organism evidence="1 2">
    <name type="scientific">Seminavis robusta</name>
    <dbReference type="NCBI Taxonomy" id="568900"/>
    <lineage>
        <taxon>Eukaryota</taxon>
        <taxon>Sar</taxon>
        <taxon>Stramenopiles</taxon>
        <taxon>Ochrophyta</taxon>
        <taxon>Bacillariophyta</taxon>
        <taxon>Bacillariophyceae</taxon>
        <taxon>Bacillariophycidae</taxon>
        <taxon>Naviculales</taxon>
        <taxon>Naviculaceae</taxon>
        <taxon>Seminavis</taxon>
    </lineage>
</organism>
<sequence length="298" mass="33079">MIPKPVKLGSGEPIKLVVGTKNPFRPCANQASSRLPKAEIGCCAKASFGSHSGEVTSKEPPISDFAILPELLKLGLIMAEPIMQQLFGVLARAVDDANHVEPAEVFLGQFRVVLDNGSIPWHYESDFTYSIPSDFSMANAEALSLILEKLQYSFCVEWNLDSGAFDNFNQGAFFHLISSMAKSGIHKASIEVEQAPRSCDGVIMDGLRKLIQENAATKVLQVTGLDWGPVPEEEIPNFMPTHLAYLRHIVSSVEQYDNNILEELRMDGFVVRTSCEEFCRLLSCGLWTTNYQYRWGVD</sequence>
<dbReference type="EMBL" id="CAICTM010002788">
    <property type="protein sequence ID" value="CAB9530211.1"/>
    <property type="molecule type" value="Genomic_DNA"/>
</dbReference>
<dbReference type="Proteomes" id="UP001153069">
    <property type="component" value="Unassembled WGS sequence"/>
</dbReference>
<name>A0A9N8EZQ1_9STRA</name>